<evidence type="ECO:0000256" key="1">
    <source>
        <dbReference type="SAM" id="Phobius"/>
    </source>
</evidence>
<protein>
    <recommendedName>
        <fullName evidence="7">Pv-fam-d protein</fullName>
    </recommendedName>
</protein>
<dbReference type="EMBL" id="FLRI01000132">
    <property type="protein sequence ID" value="SBT83522.1"/>
    <property type="molecule type" value="Genomic_DNA"/>
</dbReference>
<evidence type="ECO:0000313" key="6">
    <source>
        <dbReference type="Proteomes" id="UP000243200"/>
    </source>
</evidence>
<accession>A0A1D3JD19</accession>
<name>A0A1C3KJU0_PLAOA</name>
<dbReference type="Proteomes" id="UP000242942">
    <property type="component" value="Unassembled WGS sequence"/>
</dbReference>
<organism evidence="3 6">
    <name type="scientific">Plasmodium ovale</name>
    <name type="common">malaria parasite P. ovale</name>
    <dbReference type="NCBI Taxonomy" id="36330"/>
    <lineage>
        <taxon>Eukaryota</taxon>
        <taxon>Sar</taxon>
        <taxon>Alveolata</taxon>
        <taxon>Apicomplexa</taxon>
        <taxon>Aconoidasida</taxon>
        <taxon>Haemosporida</taxon>
        <taxon>Plasmodiidae</taxon>
        <taxon>Plasmodium</taxon>
        <taxon>Plasmodium (Plasmodium)</taxon>
    </lineage>
</organism>
<dbReference type="EMBL" id="FLRJ01000652">
    <property type="protein sequence ID" value="SBT74173.1"/>
    <property type="molecule type" value="Genomic_DNA"/>
</dbReference>
<dbReference type="OrthoDB" id="10307145at2759"/>
<accession>A0A4P1S9L5</accession>
<gene>
    <name evidence="3" type="primary">PowCR01_000189400</name>
    <name evidence="4" type="synonym">PocGH01_00127700</name>
    <name evidence="4" type="ORF">POCGH01_00127700</name>
    <name evidence="3" type="ORF">POWCR01_000189400</name>
</gene>
<dbReference type="VEuPathDB" id="PlasmoDB:POWCR01_000189400"/>
<dbReference type="Proteomes" id="UP000243200">
    <property type="component" value="Unassembled WGS sequence"/>
</dbReference>
<keyword evidence="2" id="KW-0732">Signal</keyword>
<keyword evidence="1" id="KW-1133">Transmembrane helix</keyword>
<dbReference type="VEuPathDB" id="PlasmoDB:PocGH01_00127700"/>
<evidence type="ECO:0000313" key="3">
    <source>
        <dbReference type="EMBL" id="SBT74173.1"/>
    </source>
</evidence>
<keyword evidence="5" id="KW-1185">Reference proteome</keyword>
<reference evidence="5 6" key="1">
    <citation type="submission" date="2016-06" db="EMBL/GenBank/DDBJ databases">
        <authorList>
            <consortium name="Pathogen Informatics"/>
        </authorList>
    </citation>
    <scope>NUCLEOTIDE SEQUENCE [LARGE SCALE GENOMIC DNA]</scope>
    <source>
        <strain evidence="4">PocGH01</strain>
    </source>
</reference>
<proteinExistence type="predicted"/>
<feature type="chain" id="PRO_5042684645" description="Pv-fam-d protein" evidence="2">
    <location>
        <begin position="26"/>
        <end position="316"/>
    </location>
</feature>
<keyword evidence="1" id="KW-0472">Membrane</keyword>
<accession>A0A1C3KJU0</accession>
<evidence type="ECO:0008006" key="7">
    <source>
        <dbReference type="Google" id="ProtNLM"/>
    </source>
</evidence>
<feature type="transmembrane region" description="Helical" evidence="1">
    <location>
        <begin position="265"/>
        <end position="290"/>
    </location>
</feature>
<evidence type="ECO:0000256" key="2">
    <source>
        <dbReference type="SAM" id="SignalP"/>
    </source>
</evidence>
<feature type="signal peptide" evidence="2">
    <location>
        <begin position="1"/>
        <end position="25"/>
    </location>
</feature>
<dbReference type="AlphaFoldDB" id="A0A1C3KJU0"/>
<keyword evidence="1" id="KW-0812">Transmembrane</keyword>
<evidence type="ECO:0000313" key="5">
    <source>
        <dbReference type="Proteomes" id="UP000242942"/>
    </source>
</evidence>
<sequence>MIEKKKKKLFYFNIFLVLTTSLCKCQYSNNSKAFDHLIDTRISRSLKGDKDIQTTQRHPSLQERITGFINEDYDTLSDDDFQSENYALRHKNNIQEISNALKVNDSFEKHYNPLKHYNSSNSLDYISSNDDDVDYSHDVVYSSDNLDNDINDNYSYNYKHTSIPLKHSTHYGYKSDVLKYNDNCVHDLEIPGVSFRNKYGSKSKTSLLPFAKFIKKSDAKFEKEIMKLLMKRYKIHSKGENELSKKTKMYFKIMTPLLSSSVSTLTFIALMSPFGISISFIIYLLTLTYSTTKIKKCKRMALQQKRKIMKKRGYVL</sequence>
<evidence type="ECO:0000313" key="4">
    <source>
        <dbReference type="EMBL" id="SBT83522.1"/>
    </source>
</evidence>